<name>A0ABX2K4V5_9MYCO</name>
<dbReference type="Proteomes" id="UP000708347">
    <property type="component" value="Unassembled WGS sequence"/>
</dbReference>
<dbReference type="EMBL" id="VBSB01000014">
    <property type="protein sequence ID" value="NTY62086.1"/>
    <property type="molecule type" value="Genomic_DNA"/>
</dbReference>
<dbReference type="Pfam" id="PF10824">
    <property type="entry name" value="T7SS_ESX_EspC"/>
    <property type="match status" value="1"/>
</dbReference>
<evidence type="ECO:0008006" key="3">
    <source>
        <dbReference type="Google" id="ProtNLM"/>
    </source>
</evidence>
<sequence length="105" mass="11346">MSDQMDVDLGRLPQHAAEHQSIAAAWQEWPAGGESFLAALRRSHGVVAEPVAQVLEQYQQRRTTFAGDQADINQGVSDAITTSLGSFRTREADSSRALNAPVQGL</sequence>
<reference evidence="1 2" key="1">
    <citation type="submission" date="2019-05" db="EMBL/GenBank/DDBJ databases">
        <title>Mycolicibacterium sphagni ENV482 genome assembly.</title>
        <authorList>
            <person name="Chen W."/>
            <person name="Faulkner N.W."/>
            <person name="Hyman M.R."/>
        </authorList>
    </citation>
    <scope>NUCLEOTIDE SEQUENCE [LARGE SCALE GENOMIC DNA]</scope>
    <source>
        <strain evidence="1 2">ENV482</strain>
    </source>
</reference>
<dbReference type="RefSeq" id="WP_174399818.1">
    <property type="nucleotide sequence ID" value="NZ_VBSB01000014.1"/>
</dbReference>
<evidence type="ECO:0000313" key="1">
    <source>
        <dbReference type="EMBL" id="NTY62086.1"/>
    </source>
</evidence>
<gene>
    <name evidence="1" type="ORF">FEG63_21295</name>
</gene>
<dbReference type="InterPro" id="IPR022536">
    <property type="entry name" value="EspC"/>
</dbReference>
<protein>
    <recommendedName>
        <fullName evidence="3">ESX-1 secretion-associated protein</fullName>
    </recommendedName>
</protein>
<proteinExistence type="predicted"/>
<comment type="caution">
    <text evidence="1">The sequence shown here is derived from an EMBL/GenBank/DDBJ whole genome shotgun (WGS) entry which is preliminary data.</text>
</comment>
<evidence type="ECO:0000313" key="2">
    <source>
        <dbReference type="Proteomes" id="UP000708347"/>
    </source>
</evidence>
<accession>A0ABX2K4V5</accession>
<keyword evidence="2" id="KW-1185">Reference proteome</keyword>
<organism evidence="1 2">
    <name type="scientific">Mycolicibacterium sphagni</name>
    <dbReference type="NCBI Taxonomy" id="1786"/>
    <lineage>
        <taxon>Bacteria</taxon>
        <taxon>Bacillati</taxon>
        <taxon>Actinomycetota</taxon>
        <taxon>Actinomycetes</taxon>
        <taxon>Mycobacteriales</taxon>
        <taxon>Mycobacteriaceae</taxon>
        <taxon>Mycolicibacterium</taxon>
    </lineage>
</organism>